<gene>
    <name evidence="12" type="primary">fadH</name>
    <name evidence="12" type="ORF">N802_15620</name>
</gene>
<evidence type="ECO:0000256" key="1">
    <source>
        <dbReference type="ARBA" id="ARBA00001917"/>
    </source>
</evidence>
<dbReference type="EC" id="1.3.1.34" evidence="12"/>
<keyword evidence="6" id="KW-0479">Metal-binding</keyword>
<dbReference type="eggNOG" id="COG0446">
    <property type="taxonomic scope" value="Bacteria"/>
</dbReference>
<evidence type="ECO:0000256" key="8">
    <source>
        <dbReference type="ARBA" id="ARBA00023004"/>
    </source>
</evidence>
<dbReference type="SUPFAM" id="SSF51905">
    <property type="entry name" value="FAD/NAD(P)-binding domain"/>
    <property type="match status" value="1"/>
</dbReference>
<comment type="similarity">
    <text evidence="3">In the N-terminal section; belongs to the NADH:flavin oxidoreductase/NADH oxidase family.</text>
</comment>
<name>A0A0A0J7S1_9MICO</name>
<keyword evidence="4" id="KW-0285">Flavoprotein</keyword>
<keyword evidence="13" id="KW-1185">Reference proteome</keyword>
<reference evidence="12 13" key="1">
    <citation type="submission" date="2013-08" db="EMBL/GenBank/DDBJ databases">
        <title>The genome sequence of Knoellia sinensis.</title>
        <authorList>
            <person name="Zhu W."/>
            <person name="Wang G."/>
        </authorList>
    </citation>
    <scope>NUCLEOTIDE SEQUENCE [LARGE SCALE GENOMIC DNA]</scope>
    <source>
        <strain evidence="12 13">KCTC 19936</strain>
    </source>
</reference>
<dbReference type="PANTHER" id="PTHR42917:SF2">
    <property type="entry name" value="2,4-DIENOYL-COA REDUCTASE [(2E)-ENOYL-COA-PRODUCING]"/>
    <property type="match status" value="1"/>
</dbReference>
<dbReference type="AlphaFoldDB" id="A0A0A0J7S1"/>
<keyword evidence="8" id="KW-0408">Iron</keyword>
<dbReference type="PANTHER" id="PTHR42917">
    <property type="entry name" value="2,4-DIENOYL-COA REDUCTASE"/>
    <property type="match status" value="1"/>
</dbReference>
<dbReference type="PRINTS" id="PR00368">
    <property type="entry name" value="FADPNR"/>
</dbReference>
<keyword evidence="5" id="KW-0288">FMN</keyword>
<evidence type="ECO:0000256" key="7">
    <source>
        <dbReference type="ARBA" id="ARBA00023002"/>
    </source>
</evidence>
<dbReference type="Proteomes" id="UP000030002">
    <property type="component" value="Unassembled WGS sequence"/>
</dbReference>
<protein>
    <submittedName>
        <fullName evidence="12">2,4-dienoyl-CoA reductase</fullName>
        <ecNumber evidence="12">1.3.1.34</ecNumber>
    </submittedName>
</protein>
<evidence type="ECO:0000313" key="13">
    <source>
        <dbReference type="Proteomes" id="UP000030002"/>
    </source>
</evidence>
<organism evidence="12 13">
    <name type="scientific">Knoellia sinensis KCTC 19936</name>
    <dbReference type="NCBI Taxonomy" id="1385520"/>
    <lineage>
        <taxon>Bacteria</taxon>
        <taxon>Bacillati</taxon>
        <taxon>Actinomycetota</taxon>
        <taxon>Actinomycetes</taxon>
        <taxon>Micrococcales</taxon>
        <taxon>Intrasporangiaceae</taxon>
        <taxon>Knoellia</taxon>
    </lineage>
</organism>
<dbReference type="SUPFAM" id="SSF51971">
    <property type="entry name" value="Nucleotide-binding domain"/>
    <property type="match status" value="1"/>
</dbReference>
<dbReference type="GO" id="GO:0046872">
    <property type="term" value="F:metal ion binding"/>
    <property type="evidence" value="ECO:0007669"/>
    <property type="project" value="UniProtKB-KW"/>
</dbReference>
<dbReference type="eggNOG" id="COG1902">
    <property type="taxonomic scope" value="Bacteria"/>
</dbReference>
<comment type="cofactor">
    <cofactor evidence="1">
        <name>FMN</name>
        <dbReference type="ChEBI" id="CHEBI:58210"/>
    </cofactor>
</comment>
<evidence type="ECO:0000256" key="4">
    <source>
        <dbReference type="ARBA" id="ARBA00022630"/>
    </source>
</evidence>
<dbReference type="InterPro" id="IPR001155">
    <property type="entry name" value="OxRdtase_FMN_N"/>
</dbReference>
<dbReference type="Pfam" id="PF07992">
    <property type="entry name" value="Pyr_redox_2"/>
    <property type="match status" value="1"/>
</dbReference>
<dbReference type="SUPFAM" id="SSF51395">
    <property type="entry name" value="FMN-linked oxidoreductases"/>
    <property type="match status" value="1"/>
</dbReference>
<keyword evidence="9" id="KW-0411">Iron-sulfur</keyword>
<dbReference type="InterPro" id="IPR036188">
    <property type="entry name" value="FAD/NAD-bd_sf"/>
</dbReference>
<dbReference type="EMBL" id="AVPJ01000005">
    <property type="protein sequence ID" value="KGN32824.1"/>
    <property type="molecule type" value="Genomic_DNA"/>
</dbReference>
<feature type="domain" description="FAD/NAD(P)-binding" evidence="11">
    <location>
        <begin position="376"/>
        <end position="673"/>
    </location>
</feature>
<evidence type="ECO:0000256" key="6">
    <source>
        <dbReference type="ARBA" id="ARBA00022723"/>
    </source>
</evidence>
<evidence type="ECO:0000256" key="3">
    <source>
        <dbReference type="ARBA" id="ARBA00011048"/>
    </source>
</evidence>
<dbReference type="GO" id="GO:0051536">
    <property type="term" value="F:iron-sulfur cluster binding"/>
    <property type="evidence" value="ECO:0007669"/>
    <property type="project" value="UniProtKB-KW"/>
</dbReference>
<dbReference type="Gene3D" id="3.40.50.720">
    <property type="entry name" value="NAD(P)-binding Rossmann-like Domain"/>
    <property type="match status" value="1"/>
</dbReference>
<evidence type="ECO:0000256" key="9">
    <source>
        <dbReference type="ARBA" id="ARBA00023014"/>
    </source>
</evidence>
<sequence>MTAYPNLLAPIELGHVTLPNRVVMGSMHTGLEDRAKNFPKLAAFFAERARGGASLIITGGFAPNIAGTLLPLASKLTTRREAKQHKVITDAVHAEGGRIALQLLHAGRYAFTPWCVAPSAIKSPISKFKPRALTSRGVEKTIDAFVRSARLAREAGYDGVEVMGSEGYLINQFLAPRTNKRTDEWGGTPEKRRRFAVEVVRRIREEVGPDFLVIYRISAVDLVPDGQTWDEVAALAREVEAAGATVLNLGIGWHEARVPTIVTSVPRAAFASYAGRLKSETSLPVIATNRINMPEVAEEILGSGDADFVSLARPFLADPEWVRKAAESRVDEINTCIACNQACLDHTFKNQRATCLLNPRAVYETELVLGPTRRSKKVAVVGAGPAGLACATTLAERGHSVELFEALDDIGGQFAIAQRIPGKEEFSESIRYFRRRIEVTGVTLHLGRRVTAAELRDGGFDEVVVATGVEPRVPSIPGVDHPSVMTYAELVRGEREPGQRVAVIGAGGIGVDVSEFLTAQPSATLDLDLWRAEWGVGDPAESRGGLTKSLVETPKHDVILLQRKASAIGKGLGKTTGWVHRAALKAKGVEQVTGVSYDRIDDDGLHVSFVAADAGAGKGKGRKAANGGKGGKGGTADGARAFRVIAVDTIVLCAGQESVRTLADELGDSGLPVHVIGGADVAAELDAKRAIRQGTELAASI</sequence>
<dbReference type="GO" id="GO:0008670">
    <property type="term" value="F:2,4-dienoyl-CoA reductase (NADPH) activity"/>
    <property type="evidence" value="ECO:0007669"/>
    <property type="project" value="UniProtKB-EC"/>
</dbReference>
<comment type="cofactor">
    <cofactor evidence="2">
        <name>[4Fe-4S] cluster</name>
        <dbReference type="ChEBI" id="CHEBI:49883"/>
    </cofactor>
</comment>
<keyword evidence="7 12" id="KW-0560">Oxidoreductase</keyword>
<feature type="domain" description="NADH:flavin oxidoreductase/NADH oxidase N-terminal" evidence="10">
    <location>
        <begin position="7"/>
        <end position="331"/>
    </location>
</feature>
<dbReference type="InterPro" id="IPR023753">
    <property type="entry name" value="FAD/NAD-binding_dom"/>
</dbReference>
<dbReference type="RefSeq" id="WP_035914635.1">
    <property type="nucleotide sequence ID" value="NZ_AVPJ01000005.1"/>
</dbReference>
<dbReference type="GO" id="GO:0010181">
    <property type="term" value="F:FMN binding"/>
    <property type="evidence" value="ECO:0007669"/>
    <property type="project" value="InterPro"/>
</dbReference>
<dbReference type="Gene3D" id="3.20.20.70">
    <property type="entry name" value="Aldolase class I"/>
    <property type="match status" value="1"/>
</dbReference>
<dbReference type="Pfam" id="PF00724">
    <property type="entry name" value="Oxidored_FMN"/>
    <property type="match status" value="1"/>
</dbReference>
<dbReference type="InterPro" id="IPR013785">
    <property type="entry name" value="Aldolase_TIM"/>
</dbReference>
<comment type="caution">
    <text evidence="12">The sequence shown here is derived from an EMBL/GenBank/DDBJ whole genome shotgun (WGS) entry which is preliminary data.</text>
</comment>
<dbReference type="InterPro" id="IPR051793">
    <property type="entry name" value="NADH:flavin_oxidoreductase"/>
</dbReference>
<evidence type="ECO:0000259" key="10">
    <source>
        <dbReference type="Pfam" id="PF00724"/>
    </source>
</evidence>
<dbReference type="CDD" id="cd02930">
    <property type="entry name" value="DCR_FMN"/>
    <property type="match status" value="1"/>
</dbReference>
<dbReference type="STRING" id="1385520.N802_15620"/>
<dbReference type="OrthoDB" id="3169239at2"/>
<evidence type="ECO:0000256" key="2">
    <source>
        <dbReference type="ARBA" id="ARBA00001966"/>
    </source>
</evidence>
<dbReference type="PRINTS" id="PR00469">
    <property type="entry name" value="PNDRDTASEII"/>
</dbReference>
<proteinExistence type="inferred from homology"/>
<dbReference type="Gene3D" id="3.50.50.60">
    <property type="entry name" value="FAD/NAD(P)-binding domain"/>
    <property type="match status" value="1"/>
</dbReference>
<evidence type="ECO:0000259" key="11">
    <source>
        <dbReference type="Pfam" id="PF07992"/>
    </source>
</evidence>
<evidence type="ECO:0000313" key="12">
    <source>
        <dbReference type="EMBL" id="KGN32824.1"/>
    </source>
</evidence>
<accession>A0A0A0J7S1</accession>
<evidence type="ECO:0000256" key="5">
    <source>
        <dbReference type="ARBA" id="ARBA00022643"/>
    </source>
</evidence>